<sequence length="520" mass="57390">MASRTSRSKSGSAHQGKVLSRRDPVPLGKSRLQTQSANAQTAQTRIGITSYRTKSEGPASLHESVQTPGRDTSGPLRVRANTKRRRSVTANLEQASQIRNSSRSPLRSSARLAFPSYGGHGNKDLSRETDAKGHPFNERVRISAREDAPQREPSRGRRRFRSPTPFPIVQGTQVVAAIQEIPVSGHERTRPHSGRPTEKPHDAEQPIGHNIDKTTVPRARAKTQDSKRNAWRAVKGGFLVSRNVQAENYLFPIRKGKPDPVWRAGDGFSDEEAAPDFLFYVTGQKKRMKPASTTDFGVLPLLPAMDEHPGSIRHSRKRRKVGESSLIDRAALLRGVANEPWPTYKNFMESSLPARTQQSLIQDHAAVRTHLSNQVQSSLEKATPKPQSTYQLLARYGKSPLHFKGRVNTDRPDARGAYIPQSLPTRPLSLSGSAGDNGRESSISSDQDSQSSIVPKTEPSLSGSDEGTQSDRTDTSDQSDQTIRSFWAADGSHFYPEDNLVQRGVASHFSNGDDDDDEDY</sequence>
<feature type="compositionally biased region" description="Polar residues" evidence="1">
    <location>
        <begin position="422"/>
        <end position="434"/>
    </location>
</feature>
<dbReference type="InParanoid" id="W3XDC4"/>
<feature type="compositionally biased region" description="Basic and acidic residues" evidence="1">
    <location>
        <begin position="121"/>
        <end position="155"/>
    </location>
</feature>
<protein>
    <submittedName>
        <fullName evidence="2">Uncharacterized protein</fullName>
    </submittedName>
</protein>
<dbReference type="EMBL" id="KI912111">
    <property type="protein sequence ID" value="ETS83181.1"/>
    <property type="molecule type" value="Genomic_DNA"/>
</dbReference>
<name>W3XDC4_PESFW</name>
<dbReference type="GeneID" id="19270070"/>
<evidence type="ECO:0000313" key="3">
    <source>
        <dbReference type="Proteomes" id="UP000030651"/>
    </source>
</evidence>
<feature type="compositionally biased region" description="Low complexity" evidence="1">
    <location>
        <begin position="441"/>
        <end position="453"/>
    </location>
</feature>
<dbReference type="AlphaFoldDB" id="W3XDC4"/>
<gene>
    <name evidence="2" type="ORF">PFICI_05057</name>
</gene>
<dbReference type="Proteomes" id="UP000030651">
    <property type="component" value="Unassembled WGS sequence"/>
</dbReference>
<feature type="region of interest" description="Disordered" evidence="1">
    <location>
        <begin position="183"/>
        <end position="209"/>
    </location>
</feature>
<dbReference type="KEGG" id="pfy:PFICI_05057"/>
<dbReference type="RefSeq" id="XP_007831829.1">
    <property type="nucleotide sequence ID" value="XM_007833638.1"/>
</dbReference>
<feature type="region of interest" description="Disordered" evidence="1">
    <location>
        <begin position="1"/>
        <end position="165"/>
    </location>
</feature>
<feature type="compositionally biased region" description="Basic and acidic residues" evidence="1">
    <location>
        <begin position="185"/>
        <end position="204"/>
    </location>
</feature>
<feature type="region of interest" description="Disordered" evidence="1">
    <location>
        <begin position="402"/>
        <end position="484"/>
    </location>
</feature>
<feature type="compositionally biased region" description="Low complexity" evidence="1">
    <location>
        <begin position="99"/>
        <end position="113"/>
    </location>
</feature>
<feature type="compositionally biased region" description="Polar residues" evidence="1">
    <location>
        <begin position="1"/>
        <end position="13"/>
    </location>
</feature>
<dbReference type="HOGENOM" id="CLU_523872_0_0_1"/>
<evidence type="ECO:0000256" key="1">
    <source>
        <dbReference type="SAM" id="MobiDB-lite"/>
    </source>
</evidence>
<accession>W3XDC4</accession>
<organism evidence="2 3">
    <name type="scientific">Pestalotiopsis fici (strain W106-1 / CGMCC3.15140)</name>
    <dbReference type="NCBI Taxonomy" id="1229662"/>
    <lineage>
        <taxon>Eukaryota</taxon>
        <taxon>Fungi</taxon>
        <taxon>Dikarya</taxon>
        <taxon>Ascomycota</taxon>
        <taxon>Pezizomycotina</taxon>
        <taxon>Sordariomycetes</taxon>
        <taxon>Xylariomycetidae</taxon>
        <taxon>Amphisphaeriales</taxon>
        <taxon>Sporocadaceae</taxon>
        <taxon>Pestalotiopsis</taxon>
    </lineage>
</organism>
<evidence type="ECO:0000313" key="2">
    <source>
        <dbReference type="EMBL" id="ETS83181.1"/>
    </source>
</evidence>
<dbReference type="OrthoDB" id="4779883at2759"/>
<keyword evidence="3" id="KW-1185">Reference proteome</keyword>
<feature type="compositionally biased region" description="Polar residues" evidence="1">
    <location>
        <begin position="88"/>
        <end position="98"/>
    </location>
</feature>
<proteinExistence type="predicted"/>
<feature type="compositionally biased region" description="Low complexity" evidence="1">
    <location>
        <begin position="33"/>
        <end position="44"/>
    </location>
</feature>
<reference evidence="3" key="1">
    <citation type="journal article" date="2015" name="BMC Genomics">
        <title>Genomic and transcriptomic analysis of the endophytic fungus Pestalotiopsis fici reveals its lifestyle and high potential for synthesis of natural products.</title>
        <authorList>
            <person name="Wang X."/>
            <person name="Zhang X."/>
            <person name="Liu L."/>
            <person name="Xiang M."/>
            <person name="Wang W."/>
            <person name="Sun X."/>
            <person name="Che Y."/>
            <person name="Guo L."/>
            <person name="Liu G."/>
            <person name="Guo L."/>
            <person name="Wang C."/>
            <person name="Yin W.B."/>
            <person name="Stadler M."/>
            <person name="Zhang X."/>
            <person name="Liu X."/>
        </authorList>
    </citation>
    <scope>NUCLEOTIDE SEQUENCE [LARGE SCALE GENOMIC DNA]</scope>
    <source>
        <strain evidence="3">W106-1 / CGMCC3.15140</strain>
    </source>
</reference>